<dbReference type="Proteomes" id="UP000321362">
    <property type="component" value="Chromosome"/>
</dbReference>
<dbReference type="PROSITE" id="PS51318">
    <property type="entry name" value="TAT"/>
    <property type="match status" value="1"/>
</dbReference>
<organism evidence="2 3">
    <name type="scientific">Mucilaginibacter ginsenosidivorax</name>
    <dbReference type="NCBI Taxonomy" id="862126"/>
    <lineage>
        <taxon>Bacteria</taxon>
        <taxon>Pseudomonadati</taxon>
        <taxon>Bacteroidota</taxon>
        <taxon>Sphingobacteriia</taxon>
        <taxon>Sphingobacteriales</taxon>
        <taxon>Sphingobacteriaceae</taxon>
        <taxon>Mucilaginibacter</taxon>
    </lineage>
</organism>
<dbReference type="PANTHER" id="PTHR12110:SF48">
    <property type="entry name" value="BLL3656 PROTEIN"/>
    <property type="match status" value="1"/>
</dbReference>
<dbReference type="NCBIfam" id="TIGR01409">
    <property type="entry name" value="TAT_signal_seq"/>
    <property type="match status" value="1"/>
</dbReference>
<sequence length="313" mass="33365">MAGALNRRQVLKTIGLATGAAVLGGPVTAAIKVDKKPANGFVYSLNMSTIRGHNLGFVKELEIAAKAGFTSVEIWLDTLHTYLQGGGTITEAKKIIDGLGLKVEDAIGFAPWIANDDTIRAKALTDLQTDMDLLAKLGCPRIAAPPAGGTKEPISLDATTERYATILKMGKQSGVIPQLEMWGASVNLKHVSDVLYVVSSLGDADARVLLDLFHFFKGGSPVGSLNFVGKQALDIIHVNDYPAGITPAQISEPDRIYVGDGIAPVKQILQLAKHPDKPLVISFEVFNKSYYAQDALKVAKTALEKMKAVTVGM</sequence>
<keyword evidence="3" id="KW-1185">Reference proteome</keyword>
<evidence type="ECO:0000313" key="3">
    <source>
        <dbReference type="Proteomes" id="UP000321362"/>
    </source>
</evidence>
<dbReference type="PANTHER" id="PTHR12110">
    <property type="entry name" value="HYDROXYPYRUVATE ISOMERASE"/>
    <property type="match status" value="1"/>
</dbReference>
<evidence type="ECO:0000259" key="1">
    <source>
        <dbReference type="Pfam" id="PF01261"/>
    </source>
</evidence>
<dbReference type="Gene3D" id="3.20.20.150">
    <property type="entry name" value="Divalent-metal-dependent TIM barrel enzymes"/>
    <property type="match status" value="1"/>
</dbReference>
<dbReference type="GO" id="GO:0016853">
    <property type="term" value="F:isomerase activity"/>
    <property type="evidence" value="ECO:0007669"/>
    <property type="project" value="UniProtKB-KW"/>
</dbReference>
<dbReference type="InterPro" id="IPR013022">
    <property type="entry name" value="Xyl_isomerase-like_TIM-brl"/>
</dbReference>
<dbReference type="KEGG" id="mgk:FSB76_28995"/>
<dbReference type="InterPro" id="IPR036237">
    <property type="entry name" value="Xyl_isomerase-like_sf"/>
</dbReference>
<dbReference type="RefSeq" id="WP_147059732.1">
    <property type="nucleotide sequence ID" value="NZ_CP042437.1"/>
</dbReference>
<dbReference type="InterPro" id="IPR019546">
    <property type="entry name" value="TAT_signal_bac_arc"/>
</dbReference>
<feature type="domain" description="Xylose isomerase-like TIM barrel" evidence="1">
    <location>
        <begin position="61"/>
        <end position="307"/>
    </location>
</feature>
<proteinExistence type="predicted"/>
<reference evidence="2 3" key="1">
    <citation type="journal article" date="2013" name="J. Microbiol.">
        <title>Mucilaginibacter ginsenosidivorax sp. nov., with ginsenoside converting activity isolated from sediment.</title>
        <authorList>
            <person name="Kim J.K."/>
            <person name="Choi T.E."/>
            <person name="Liu Q.M."/>
            <person name="Park H.Y."/>
            <person name="Yi T.H."/>
            <person name="Yoon M.H."/>
            <person name="Kim S.C."/>
            <person name="Im W.T."/>
        </authorList>
    </citation>
    <scope>NUCLEOTIDE SEQUENCE [LARGE SCALE GENOMIC DNA]</scope>
    <source>
        <strain evidence="2 3">KHI28</strain>
    </source>
</reference>
<gene>
    <name evidence="2" type="ORF">FSB76_28995</name>
</gene>
<dbReference type="SUPFAM" id="SSF51658">
    <property type="entry name" value="Xylose isomerase-like"/>
    <property type="match status" value="1"/>
</dbReference>
<dbReference type="OrthoDB" id="930834at2"/>
<dbReference type="EMBL" id="CP042437">
    <property type="protein sequence ID" value="QEC79797.1"/>
    <property type="molecule type" value="Genomic_DNA"/>
</dbReference>
<name>A0A5B8W8K8_9SPHI</name>
<protein>
    <submittedName>
        <fullName evidence="2">Sugar phosphate isomerase/epimerase</fullName>
    </submittedName>
</protein>
<keyword evidence="2" id="KW-0413">Isomerase</keyword>
<dbReference type="AlphaFoldDB" id="A0A5B8W8K8"/>
<accession>A0A5B8W8K8</accession>
<dbReference type="InterPro" id="IPR006311">
    <property type="entry name" value="TAT_signal"/>
</dbReference>
<dbReference type="Pfam" id="PF01261">
    <property type="entry name" value="AP_endonuc_2"/>
    <property type="match status" value="1"/>
</dbReference>
<evidence type="ECO:0000313" key="2">
    <source>
        <dbReference type="EMBL" id="QEC79797.1"/>
    </source>
</evidence>
<dbReference type="InterPro" id="IPR050312">
    <property type="entry name" value="IolE/XylAMocC-like"/>
</dbReference>